<dbReference type="GO" id="GO:0005829">
    <property type="term" value="C:cytosol"/>
    <property type="evidence" value="ECO:0007669"/>
    <property type="project" value="UniProtKB-SubCell"/>
</dbReference>
<accession>A0A5D3WMT9</accession>
<name>A0A5D3WMT9_9BACT</name>
<evidence type="ECO:0000256" key="4">
    <source>
        <dbReference type="ARBA" id="ARBA00022795"/>
    </source>
</evidence>
<organism evidence="7 8">
    <name type="scientific">Geothermobacter ehrlichii</name>
    <dbReference type="NCBI Taxonomy" id="213224"/>
    <lineage>
        <taxon>Bacteria</taxon>
        <taxon>Pseudomonadati</taxon>
        <taxon>Thermodesulfobacteriota</taxon>
        <taxon>Desulfuromonadia</taxon>
        <taxon>Desulfuromonadales</taxon>
        <taxon>Geothermobacteraceae</taxon>
        <taxon>Geothermobacter</taxon>
    </lineage>
</organism>
<dbReference type="RefSeq" id="WP_148894355.1">
    <property type="nucleotide sequence ID" value="NZ_VNIB01000001.1"/>
</dbReference>
<keyword evidence="7" id="KW-0282">Flagellum</keyword>
<proteinExistence type="inferred from homology"/>
<comment type="subcellular location">
    <subcellularLocation>
        <location evidence="1 6">Cytoplasm</location>
        <location evidence="1 6">Cytosol</location>
    </subcellularLocation>
</comment>
<evidence type="ECO:0000256" key="5">
    <source>
        <dbReference type="ARBA" id="ARBA00023186"/>
    </source>
</evidence>
<keyword evidence="8" id="KW-1185">Reference proteome</keyword>
<dbReference type="PIRSF" id="PIRSF039090">
    <property type="entry name" value="Flis"/>
    <property type="match status" value="1"/>
</dbReference>
<evidence type="ECO:0000256" key="6">
    <source>
        <dbReference type="PIRNR" id="PIRNR039090"/>
    </source>
</evidence>
<dbReference type="Proteomes" id="UP000324159">
    <property type="component" value="Unassembled WGS sequence"/>
</dbReference>
<dbReference type="CDD" id="cd16098">
    <property type="entry name" value="FliS"/>
    <property type="match status" value="1"/>
</dbReference>
<dbReference type="Gene3D" id="1.20.120.340">
    <property type="entry name" value="Flagellar protein FliS"/>
    <property type="match status" value="1"/>
</dbReference>
<comment type="similarity">
    <text evidence="2 6">Belongs to the FliS family.</text>
</comment>
<keyword evidence="7" id="KW-0969">Cilium</keyword>
<dbReference type="PANTHER" id="PTHR34773:SF1">
    <property type="entry name" value="FLAGELLAR SECRETION CHAPERONE FLIS"/>
    <property type="match status" value="1"/>
</dbReference>
<dbReference type="PANTHER" id="PTHR34773">
    <property type="entry name" value="FLAGELLAR SECRETION CHAPERONE FLIS"/>
    <property type="match status" value="1"/>
</dbReference>
<comment type="caution">
    <text evidence="7">The sequence shown here is derived from an EMBL/GenBank/DDBJ whole genome shotgun (WGS) entry which is preliminary data.</text>
</comment>
<keyword evidence="7" id="KW-0966">Cell projection</keyword>
<protein>
    <recommendedName>
        <fullName evidence="6">Flagellar secretion chaperone FliS</fullName>
    </recommendedName>
</protein>
<dbReference type="GO" id="GO:0071973">
    <property type="term" value="P:bacterial-type flagellum-dependent cell motility"/>
    <property type="evidence" value="ECO:0007669"/>
    <property type="project" value="TreeGrafter"/>
</dbReference>
<keyword evidence="5" id="KW-0143">Chaperone</keyword>
<dbReference type="EMBL" id="VNIB01000001">
    <property type="protein sequence ID" value="TYP00171.1"/>
    <property type="molecule type" value="Genomic_DNA"/>
</dbReference>
<dbReference type="GO" id="GO:0044780">
    <property type="term" value="P:bacterial-type flagellum assembly"/>
    <property type="evidence" value="ECO:0007669"/>
    <property type="project" value="InterPro"/>
</dbReference>
<dbReference type="OrthoDB" id="5343669at2"/>
<dbReference type="InterPro" id="IPR036584">
    <property type="entry name" value="FliS_sf"/>
</dbReference>
<sequence length="147" mass="16573">MNAFWNQYQQNQVNQAPPEQILIMLYDAAIRHTVRAIKGLANRDMVAKAEGISKAMHIITTFSDTLDHQIGGEIAENLDALYNFMVRELSRANLNNDPAPLKNVESLLRELRATWTEAIEAYQQQQAEKRAERAGKNAAAGYAQMMP</sequence>
<evidence type="ECO:0000313" key="8">
    <source>
        <dbReference type="Proteomes" id="UP000324159"/>
    </source>
</evidence>
<dbReference type="Pfam" id="PF02561">
    <property type="entry name" value="FliS"/>
    <property type="match status" value="1"/>
</dbReference>
<dbReference type="InterPro" id="IPR003713">
    <property type="entry name" value="FliS"/>
</dbReference>
<dbReference type="SUPFAM" id="SSF101116">
    <property type="entry name" value="Flagellar export chaperone FliS"/>
    <property type="match status" value="1"/>
</dbReference>
<dbReference type="AlphaFoldDB" id="A0A5D3WMT9"/>
<evidence type="ECO:0000256" key="3">
    <source>
        <dbReference type="ARBA" id="ARBA00022490"/>
    </source>
</evidence>
<evidence type="ECO:0000313" key="7">
    <source>
        <dbReference type="EMBL" id="TYP00171.1"/>
    </source>
</evidence>
<evidence type="ECO:0000256" key="1">
    <source>
        <dbReference type="ARBA" id="ARBA00004514"/>
    </source>
</evidence>
<keyword evidence="3 6" id="KW-0963">Cytoplasm</keyword>
<dbReference type="NCBIfam" id="TIGR00208">
    <property type="entry name" value="fliS"/>
    <property type="match status" value="1"/>
</dbReference>
<gene>
    <name evidence="7" type="ORF">EDC39_101332</name>
</gene>
<reference evidence="7 8" key="1">
    <citation type="submission" date="2019-07" db="EMBL/GenBank/DDBJ databases">
        <title>Genomic Encyclopedia of Type Strains, Phase IV (KMG-IV): sequencing the most valuable type-strain genomes for metagenomic binning, comparative biology and taxonomic classification.</title>
        <authorList>
            <person name="Goeker M."/>
        </authorList>
    </citation>
    <scope>NUCLEOTIDE SEQUENCE [LARGE SCALE GENOMIC DNA]</scope>
    <source>
        <strain evidence="7 8">SS015</strain>
    </source>
</reference>
<evidence type="ECO:0000256" key="2">
    <source>
        <dbReference type="ARBA" id="ARBA00008787"/>
    </source>
</evidence>
<keyword evidence="4 6" id="KW-1005">Bacterial flagellum biogenesis</keyword>